<dbReference type="RefSeq" id="WP_319967331.1">
    <property type="nucleotide sequence ID" value="NZ_JAXAVW010000014.1"/>
</dbReference>
<name>A0ABU4T2B3_9PSEU</name>
<feature type="chain" id="PRO_5045175563" evidence="1">
    <location>
        <begin position="25"/>
        <end position="64"/>
    </location>
</feature>
<reference evidence="2 3" key="2">
    <citation type="submission" date="2023-11" db="EMBL/GenBank/DDBJ databases">
        <authorList>
            <person name="Lara A.C."/>
            <person name="Chronakova A."/>
        </authorList>
    </citation>
    <scope>NUCLEOTIDE SEQUENCE [LARGE SCALE GENOMIC DNA]</scope>
    <source>
        <strain evidence="2 3">BCCO 10_0856</strain>
    </source>
</reference>
<evidence type="ECO:0000313" key="3">
    <source>
        <dbReference type="Proteomes" id="UP001285521"/>
    </source>
</evidence>
<keyword evidence="1" id="KW-0732">Signal</keyword>
<keyword evidence="3" id="KW-1185">Reference proteome</keyword>
<feature type="signal peptide" evidence="1">
    <location>
        <begin position="1"/>
        <end position="24"/>
    </location>
</feature>
<sequence>MNIKKLAAGTLASAAVVVALPATAQANAIGPFSNCAGRCESLGTFGPGWTQGVFWPTRTADRSD</sequence>
<accession>A0ABU4T2B3</accession>
<dbReference type="EMBL" id="JAXAVW010000014">
    <property type="protein sequence ID" value="MDX8032293.1"/>
    <property type="molecule type" value="Genomic_DNA"/>
</dbReference>
<reference evidence="2 3" key="1">
    <citation type="submission" date="2023-11" db="EMBL/GenBank/DDBJ databases">
        <title>Lentzea sokolovensis, sp. nov., Lentzea kristufkii, sp. nov., and Lentzea miocenensis, sp. nov., rare actinobacteria from Sokolov Coal Basin, Miocene lacustrine sediment, Czech Republic.</title>
        <authorList>
            <person name="Lara A."/>
            <person name="Kotroba L."/>
            <person name="Nouioui I."/>
            <person name="Neumann-Schaal M."/>
            <person name="Mast Y."/>
            <person name="Chronakova A."/>
        </authorList>
    </citation>
    <scope>NUCLEOTIDE SEQUENCE [LARGE SCALE GENOMIC DNA]</scope>
    <source>
        <strain evidence="2 3">BCCO 10_0856</strain>
    </source>
</reference>
<evidence type="ECO:0000256" key="1">
    <source>
        <dbReference type="SAM" id="SignalP"/>
    </source>
</evidence>
<organism evidence="2 3">
    <name type="scientific">Lentzea miocenica</name>
    <dbReference type="NCBI Taxonomy" id="3095431"/>
    <lineage>
        <taxon>Bacteria</taxon>
        <taxon>Bacillati</taxon>
        <taxon>Actinomycetota</taxon>
        <taxon>Actinomycetes</taxon>
        <taxon>Pseudonocardiales</taxon>
        <taxon>Pseudonocardiaceae</taxon>
        <taxon>Lentzea</taxon>
    </lineage>
</organism>
<proteinExistence type="predicted"/>
<comment type="caution">
    <text evidence="2">The sequence shown here is derived from an EMBL/GenBank/DDBJ whole genome shotgun (WGS) entry which is preliminary data.</text>
</comment>
<gene>
    <name evidence="2" type="ORF">SK803_18915</name>
</gene>
<dbReference type="Proteomes" id="UP001285521">
    <property type="component" value="Unassembled WGS sequence"/>
</dbReference>
<protein>
    <submittedName>
        <fullName evidence="2">Uncharacterized protein</fullName>
    </submittedName>
</protein>
<evidence type="ECO:0000313" key="2">
    <source>
        <dbReference type="EMBL" id="MDX8032293.1"/>
    </source>
</evidence>